<dbReference type="AlphaFoldDB" id="A0A1I5GUR4"/>
<sequence length="291" mass="33062">MIHQIENSELAIKVNAIGMELTSIISKSTGIEHLWQGDPSFWNGQAPILFPIIGALKDGKTEYDGKFYKIPKHGIVRNSSKPVLLDQTAESLTFSMQWDDETLLAYPFKFELKIIFSLKRRTLEVLHEVTNHGSETMYFSLGGHPAFNCPIHKGEVYEDYFIKFEEKETDSTWPVLENGLIGNEPLPMLKATDKLQLHDNLFDKDALIFKNLKSREVSLVSEKNGPVLSMSFQDFDYLGIWAKPKAPYVCIEPWLGIADSIDSDGKLIHKEGIILLESNKKTQKSYTITIH</sequence>
<evidence type="ECO:0000313" key="5">
    <source>
        <dbReference type="Proteomes" id="UP000199564"/>
    </source>
</evidence>
<dbReference type="GO" id="GO:0005975">
    <property type="term" value="P:carbohydrate metabolic process"/>
    <property type="evidence" value="ECO:0007669"/>
    <property type="project" value="InterPro"/>
</dbReference>
<proteinExistence type="predicted"/>
<accession>A0A1I5GUR4</accession>
<dbReference type="InterPro" id="IPR008183">
    <property type="entry name" value="Aldose_1/G6P_1-epimerase"/>
</dbReference>
<dbReference type="Pfam" id="PF01263">
    <property type="entry name" value="Aldose_epim"/>
    <property type="match status" value="1"/>
</dbReference>
<comment type="cofactor">
    <cofactor evidence="1">
        <name>Ca(2+)</name>
        <dbReference type="ChEBI" id="CHEBI:29108"/>
    </cofactor>
</comment>
<keyword evidence="5" id="KW-1185">Reference proteome</keyword>
<dbReference type="SUPFAM" id="SSF74650">
    <property type="entry name" value="Galactose mutarotase-like"/>
    <property type="match status" value="1"/>
</dbReference>
<evidence type="ECO:0000313" key="4">
    <source>
        <dbReference type="EMBL" id="SFO39745.1"/>
    </source>
</evidence>
<dbReference type="GO" id="GO:0030246">
    <property type="term" value="F:carbohydrate binding"/>
    <property type="evidence" value="ECO:0007669"/>
    <property type="project" value="InterPro"/>
</dbReference>
<dbReference type="InterPro" id="IPR037481">
    <property type="entry name" value="LacX"/>
</dbReference>
<gene>
    <name evidence="4" type="ORF">SAMN04488519_10679</name>
</gene>
<keyword evidence="3" id="KW-0106">Calcium</keyword>
<dbReference type="RefSeq" id="WP_091653896.1">
    <property type="nucleotide sequence ID" value="NZ_FOVW01000006.1"/>
</dbReference>
<evidence type="ECO:0000256" key="1">
    <source>
        <dbReference type="ARBA" id="ARBA00001913"/>
    </source>
</evidence>
<dbReference type="InterPro" id="IPR011013">
    <property type="entry name" value="Gal_mutarotase_sf_dom"/>
</dbReference>
<name>A0A1I5GUR4_9BACT</name>
<dbReference type="Proteomes" id="UP000199564">
    <property type="component" value="Unassembled WGS sequence"/>
</dbReference>
<protein>
    <submittedName>
        <fullName evidence="4">Galactose mutarotase</fullName>
    </submittedName>
</protein>
<dbReference type="STRING" id="226506.SAMN04488519_10679"/>
<evidence type="ECO:0000256" key="2">
    <source>
        <dbReference type="ARBA" id="ARBA00011245"/>
    </source>
</evidence>
<dbReference type="InterPro" id="IPR014718">
    <property type="entry name" value="GH-type_carb-bd"/>
</dbReference>
<reference evidence="5" key="1">
    <citation type="submission" date="2016-10" db="EMBL/GenBank/DDBJ databases">
        <authorList>
            <person name="Varghese N."/>
            <person name="Submissions S."/>
        </authorList>
    </citation>
    <scope>NUCLEOTIDE SEQUENCE [LARGE SCALE GENOMIC DNA]</scope>
    <source>
        <strain evidence="5">DSM 15282</strain>
    </source>
</reference>
<dbReference type="EMBL" id="FOVW01000006">
    <property type="protein sequence ID" value="SFO39745.1"/>
    <property type="molecule type" value="Genomic_DNA"/>
</dbReference>
<dbReference type="GO" id="GO:0016853">
    <property type="term" value="F:isomerase activity"/>
    <property type="evidence" value="ECO:0007669"/>
    <property type="project" value="InterPro"/>
</dbReference>
<evidence type="ECO:0000256" key="3">
    <source>
        <dbReference type="ARBA" id="ARBA00022837"/>
    </source>
</evidence>
<organism evidence="4 5">
    <name type="scientific">Algoriphagus ornithinivorans</name>
    <dbReference type="NCBI Taxonomy" id="226506"/>
    <lineage>
        <taxon>Bacteria</taxon>
        <taxon>Pseudomonadati</taxon>
        <taxon>Bacteroidota</taxon>
        <taxon>Cytophagia</taxon>
        <taxon>Cytophagales</taxon>
        <taxon>Cyclobacteriaceae</taxon>
        <taxon>Algoriphagus</taxon>
    </lineage>
</organism>
<comment type="subunit">
    <text evidence="2">Monomer.</text>
</comment>
<dbReference type="CDD" id="cd09024">
    <property type="entry name" value="Aldose_epim_lacX"/>
    <property type="match status" value="1"/>
</dbReference>
<dbReference type="Gene3D" id="2.70.98.10">
    <property type="match status" value="1"/>
</dbReference>